<accession>A0ABU0UPF3</accession>
<gene>
    <name evidence="1" type="ORF">QE408_003884</name>
</gene>
<evidence type="ECO:0008006" key="3">
    <source>
        <dbReference type="Google" id="ProtNLM"/>
    </source>
</evidence>
<reference evidence="1 2" key="1">
    <citation type="submission" date="2023-07" db="EMBL/GenBank/DDBJ databases">
        <title>Functional and genomic diversity of the sorghum phyllosphere microbiome.</title>
        <authorList>
            <person name="Shade A."/>
        </authorList>
    </citation>
    <scope>NUCLEOTIDE SEQUENCE [LARGE SCALE GENOMIC DNA]</scope>
    <source>
        <strain evidence="1 2">SORGH_AS_1126</strain>
    </source>
</reference>
<name>A0ABU0UPF3_9HYPH</name>
<organism evidence="1 2">
    <name type="scientific">Agrobacterium larrymoorei</name>
    <dbReference type="NCBI Taxonomy" id="160699"/>
    <lineage>
        <taxon>Bacteria</taxon>
        <taxon>Pseudomonadati</taxon>
        <taxon>Pseudomonadota</taxon>
        <taxon>Alphaproteobacteria</taxon>
        <taxon>Hyphomicrobiales</taxon>
        <taxon>Rhizobiaceae</taxon>
        <taxon>Rhizobium/Agrobacterium group</taxon>
        <taxon>Agrobacterium</taxon>
    </lineage>
</organism>
<evidence type="ECO:0000313" key="1">
    <source>
        <dbReference type="EMBL" id="MDQ1186741.1"/>
    </source>
</evidence>
<keyword evidence="2" id="KW-1185">Reference proteome</keyword>
<dbReference type="EMBL" id="JAUTBL010000002">
    <property type="protein sequence ID" value="MDQ1186741.1"/>
    <property type="molecule type" value="Genomic_DNA"/>
</dbReference>
<evidence type="ECO:0000313" key="2">
    <source>
        <dbReference type="Proteomes" id="UP001224781"/>
    </source>
</evidence>
<sequence>MALILLSLILQAVTPRCHSSNLIARPAIASSISIMALLVPSRLEYVGKTQLTCPPSVPFKPSLLLAAPRYLPFAEGGS</sequence>
<dbReference type="Proteomes" id="UP001224781">
    <property type="component" value="Unassembled WGS sequence"/>
</dbReference>
<protein>
    <recommendedName>
        <fullName evidence="3">Secreted protein</fullName>
    </recommendedName>
</protein>
<comment type="caution">
    <text evidence="1">The sequence shown here is derived from an EMBL/GenBank/DDBJ whole genome shotgun (WGS) entry which is preliminary data.</text>
</comment>
<proteinExistence type="predicted"/>